<dbReference type="OrthoDB" id="2254899at2759"/>
<evidence type="ECO:0000313" key="2">
    <source>
        <dbReference type="Proteomes" id="UP000242146"/>
    </source>
</evidence>
<comment type="caution">
    <text evidence="1">The sequence shown here is derived from an EMBL/GenBank/DDBJ whole genome shotgun (WGS) entry which is preliminary data.</text>
</comment>
<keyword evidence="2" id="KW-1185">Reference proteome</keyword>
<sequence>MTLSIHLDCPNLDPFATSRLKGRLYLATSKPVTIDSPPSPPSSPLTPIAGPLRPRPSFAFIEFSGNEKVNGVPVSLVDDVFRLSANDWVFDHKQQQWQLAFDLPVPCVQDLPITYTPHLHACPQPLDRRIPNDGSQRGLSTVSSQHEQLCPDDLDNHRNRSTSAACSIDYYVTATARLQDCDYRAIVPITLGHDGSHIKEDDDEEDEGLPAKPLSKTCWGMSDHHHWLYELELPQWIDALKPFQVGIRTKSRQQWRAAKDPDTSCMITIHLYEARQIDTQPEVSMTLLTSSHILKNPSTTWSSPCVVPLEMTHLPTSGSLSSPRIDISHHLCVTLNYTSPSLHPQHPLDAVHYHCVVPVLSPICVPKYSDSDRDSGISLKSC</sequence>
<proteinExistence type="predicted"/>
<reference evidence="1 2" key="1">
    <citation type="submission" date="2016-07" db="EMBL/GenBank/DDBJ databases">
        <title>Pervasive Adenine N6-methylation of Active Genes in Fungi.</title>
        <authorList>
            <consortium name="DOE Joint Genome Institute"/>
            <person name="Mondo S.J."/>
            <person name="Dannebaum R.O."/>
            <person name="Kuo R.C."/>
            <person name="Labutti K."/>
            <person name="Haridas S."/>
            <person name="Kuo A."/>
            <person name="Salamov A."/>
            <person name="Ahrendt S.R."/>
            <person name="Lipzen A."/>
            <person name="Sullivan W."/>
            <person name="Andreopoulos W.B."/>
            <person name="Clum A."/>
            <person name="Lindquist E."/>
            <person name="Daum C."/>
            <person name="Ramamoorthy G.K."/>
            <person name="Gryganskyi A."/>
            <person name="Culley D."/>
            <person name="Magnuson J.K."/>
            <person name="James T.Y."/>
            <person name="O'Malley M.A."/>
            <person name="Stajich J.E."/>
            <person name="Spatafora J.W."/>
            <person name="Visel A."/>
            <person name="Grigoriev I.V."/>
        </authorList>
    </citation>
    <scope>NUCLEOTIDE SEQUENCE [LARGE SCALE GENOMIC DNA]</scope>
    <source>
        <strain evidence="1 2">NRRL 3301</strain>
    </source>
</reference>
<dbReference type="AlphaFoldDB" id="A0A1X2GT21"/>
<name>A0A1X2GT21_9FUNG</name>
<dbReference type="EMBL" id="MCGT01000004">
    <property type="protein sequence ID" value="ORX60644.1"/>
    <property type="molecule type" value="Genomic_DNA"/>
</dbReference>
<protein>
    <submittedName>
        <fullName evidence="1">Uncharacterized protein</fullName>
    </submittedName>
</protein>
<evidence type="ECO:0000313" key="1">
    <source>
        <dbReference type="EMBL" id="ORX60644.1"/>
    </source>
</evidence>
<organism evidence="1 2">
    <name type="scientific">Hesseltinella vesiculosa</name>
    <dbReference type="NCBI Taxonomy" id="101127"/>
    <lineage>
        <taxon>Eukaryota</taxon>
        <taxon>Fungi</taxon>
        <taxon>Fungi incertae sedis</taxon>
        <taxon>Mucoromycota</taxon>
        <taxon>Mucoromycotina</taxon>
        <taxon>Mucoromycetes</taxon>
        <taxon>Mucorales</taxon>
        <taxon>Cunninghamellaceae</taxon>
        <taxon>Hesseltinella</taxon>
    </lineage>
</organism>
<accession>A0A1X2GT21</accession>
<gene>
    <name evidence="1" type="ORF">DM01DRAFT_1332773</name>
</gene>
<dbReference type="Proteomes" id="UP000242146">
    <property type="component" value="Unassembled WGS sequence"/>
</dbReference>